<proteinExistence type="predicted"/>
<organism evidence="2">
    <name type="scientific">mine drainage metagenome</name>
    <dbReference type="NCBI Taxonomy" id="410659"/>
    <lineage>
        <taxon>unclassified sequences</taxon>
        <taxon>metagenomes</taxon>
        <taxon>ecological metagenomes</taxon>
    </lineage>
</organism>
<feature type="compositionally biased region" description="Basic and acidic residues" evidence="1">
    <location>
        <begin position="14"/>
        <end position="24"/>
    </location>
</feature>
<evidence type="ECO:0000256" key="1">
    <source>
        <dbReference type="SAM" id="MobiDB-lite"/>
    </source>
</evidence>
<dbReference type="AlphaFoldDB" id="A0A1J5RGC7"/>
<dbReference type="EMBL" id="MLJW01000178">
    <property type="protein sequence ID" value="OIQ94825.1"/>
    <property type="molecule type" value="Genomic_DNA"/>
</dbReference>
<reference evidence="2" key="1">
    <citation type="submission" date="2016-10" db="EMBL/GenBank/DDBJ databases">
        <title>Sequence of Gallionella enrichment culture.</title>
        <authorList>
            <person name="Poehlein A."/>
            <person name="Muehling M."/>
            <person name="Daniel R."/>
        </authorList>
    </citation>
    <scope>NUCLEOTIDE SEQUENCE</scope>
</reference>
<name>A0A1J5RGC7_9ZZZZ</name>
<feature type="region of interest" description="Disordered" evidence="1">
    <location>
        <begin position="152"/>
        <end position="224"/>
    </location>
</feature>
<gene>
    <name evidence="2" type="ORF">GALL_231800</name>
</gene>
<accession>A0A1J5RGC7</accession>
<comment type="caution">
    <text evidence="2">The sequence shown here is derived from an EMBL/GenBank/DDBJ whole genome shotgun (WGS) entry which is preliminary data.</text>
</comment>
<sequence length="224" mass="23975">MTKKTNATARSRKKQDAAPAEKARNATGAEMLGRSRVMGVIAIKAAAWCKFGDIDDLELHKELAPSLDAIKRGDLAPVETMLFLQAKALETLFTGLLHRGMAQESMPQYQAHMGLALKAQAQCRATLQALVEAKQPRAVAFVKQANIAQQQQVNNGNFGSGTHAPARETPQPENELLEDATHEQQLRMVPGAQAAPARGNPAVEAVGAVNRAEDARGEGHGGEQ</sequence>
<evidence type="ECO:0000313" key="2">
    <source>
        <dbReference type="EMBL" id="OIQ94825.1"/>
    </source>
</evidence>
<feature type="region of interest" description="Disordered" evidence="1">
    <location>
        <begin position="1"/>
        <end position="24"/>
    </location>
</feature>
<protein>
    <submittedName>
        <fullName evidence="2">Uncharacterized protein</fullName>
    </submittedName>
</protein>
<feature type="compositionally biased region" description="Basic and acidic residues" evidence="1">
    <location>
        <begin position="211"/>
        <end position="224"/>
    </location>
</feature>